<dbReference type="Proteomes" id="UP000651050">
    <property type="component" value="Unassembled WGS sequence"/>
</dbReference>
<keyword evidence="2" id="KW-1003">Cell membrane</keyword>
<evidence type="ECO:0000259" key="9">
    <source>
        <dbReference type="Pfam" id="PF02366"/>
    </source>
</evidence>
<dbReference type="GO" id="GO:0009103">
    <property type="term" value="P:lipopolysaccharide biosynthetic process"/>
    <property type="evidence" value="ECO:0007669"/>
    <property type="project" value="UniProtKB-ARBA"/>
</dbReference>
<evidence type="ECO:0000256" key="4">
    <source>
        <dbReference type="ARBA" id="ARBA00022679"/>
    </source>
</evidence>
<keyword evidence="3" id="KW-0328">Glycosyltransferase</keyword>
<evidence type="ECO:0000256" key="1">
    <source>
        <dbReference type="ARBA" id="ARBA00004651"/>
    </source>
</evidence>
<protein>
    <submittedName>
        <fullName evidence="10">Glycosyltransferase family 39 protein</fullName>
    </submittedName>
</protein>
<evidence type="ECO:0000256" key="2">
    <source>
        <dbReference type="ARBA" id="ARBA00022475"/>
    </source>
</evidence>
<evidence type="ECO:0000256" key="6">
    <source>
        <dbReference type="ARBA" id="ARBA00022989"/>
    </source>
</evidence>
<feature type="domain" description="ArnT-like N-terminal" evidence="9">
    <location>
        <begin position="36"/>
        <end position="240"/>
    </location>
</feature>
<feature type="transmembrane region" description="Helical" evidence="8">
    <location>
        <begin position="137"/>
        <end position="155"/>
    </location>
</feature>
<dbReference type="GO" id="GO:0010041">
    <property type="term" value="P:response to iron(III) ion"/>
    <property type="evidence" value="ECO:0007669"/>
    <property type="project" value="TreeGrafter"/>
</dbReference>
<dbReference type="GO" id="GO:0000030">
    <property type="term" value="F:mannosyltransferase activity"/>
    <property type="evidence" value="ECO:0007669"/>
    <property type="project" value="InterPro"/>
</dbReference>
<name>A0A931H829_9BURK</name>
<keyword evidence="7 8" id="KW-0472">Membrane</keyword>
<evidence type="ECO:0000256" key="5">
    <source>
        <dbReference type="ARBA" id="ARBA00022692"/>
    </source>
</evidence>
<dbReference type="RefSeq" id="WP_196987820.1">
    <property type="nucleotide sequence ID" value="NZ_JADWYS010000001.1"/>
</dbReference>
<keyword evidence="11" id="KW-1185">Reference proteome</keyword>
<gene>
    <name evidence="10" type="ORF">I5803_18675</name>
</gene>
<dbReference type="InterPro" id="IPR050297">
    <property type="entry name" value="LipidA_mod_glycosyltrf_83"/>
</dbReference>
<dbReference type="GO" id="GO:0006493">
    <property type="term" value="P:protein O-linked glycosylation"/>
    <property type="evidence" value="ECO:0007669"/>
    <property type="project" value="InterPro"/>
</dbReference>
<feature type="transmembrane region" description="Helical" evidence="8">
    <location>
        <begin position="260"/>
        <end position="283"/>
    </location>
</feature>
<sequence length="516" mass="56634">MTGPRKSAAWPLLAVLAWLAFTAWLRPLAVPDEGRYAGVAWGMVTSGDWLVPHLNGLPYFHKPPLFYWITAIPMQWFGPQAWVARLAPWMGASAAAAALWLFARRWRGEGFARMALLAFGTQALVFVGAQFANLDMLVAGCITASVLALAHAALARDAGEARHVPALAAGYLFLALGVLAKGLIGVVLPGMVLVAWLLALRKWRVLLSLAWWPGMALFAVVALPWFALMERRFPDFLHYFFYVQHFARFAQGGFNNQQPWYFFPAVLLLLACPWSLWMLRGIARKDDADRTEPAATMRVLAWTWLALVTLFFSMPQSKLVGYILPGSAALALLAADACLQAGRPLLRRASVALAVVLCLGAVAVGALQPGNAMREISRALERSAPADRVVFVEQYWFDVPVYARLVHPVLVLDAWDPAADVRDNWHRELSDAAVFDPALGHELLIGPERWADALCTAAATWVVGDRNAVEKHPVLAANRPAVLEGRKRLWVLPALKAGVSRPGCPEMPTSNSTDKS</sequence>
<feature type="transmembrane region" description="Helical" evidence="8">
    <location>
        <begin position="167"/>
        <end position="198"/>
    </location>
</feature>
<proteinExistence type="predicted"/>
<keyword evidence="5 8" id="KW-0812">Transmembrane</keyword>
<evidence type="ECO:0000256" key="7">
    <source>
        <dbReference type="ARBA" id="ARBA00023136"/>
    </source>
</evidence>
<feature type="transmembrane region" description="Helical" evidence="8">
    <location>
        <begin position="114"/>
        <end position="131"/>
    </location>
</feature>
<reference evidence="10" key="1">
    <citation type="submission" date="2020-11" db="EMBL/GenBank/DDBJ databases">
        <title>Bacterial whole genome sequence for Caenimonas sp. DR4.4.</title>
        <authorList>
            <person name="Le V."/>
            <person name="Ko S.-R."/>
            <person name="Ahn C.-Y."/>
            <person name="Oh H.-M."/>
        </authorList>
    </citation>
    <scope>NUCLEOTIDE SEQUENCE</scope>
    <source>
        <strain evidence="10">DR4.4</strain>
    </source>
</reference>
<keyword evidence="6 8" id="KW-1133">Transmembrane helix</keyword>
<feature type="transmembrane region" description="Helical" evidence="8">
    <location>
        <begin position="351"/>
        <end position="368"/>
    </location>
</feature>
<feature type="transmembrane region" description="Helical" evidence="8">
    <location>
        <begin position="210"/>
        <end position="229"/>
    </location>
</feature>
<organism evidence="10 11">
    <name type="scientific">Caenimonas aquaedulcis</name>
    <dbReference type="NCBI Taxonomy" id="2793270"/>
    <lineage>
        <taxon>Bacteria</taxon>
        <taxon>Pseudomonadati</taxon>
        <taxon>Pseudomonadota</taxon>
        <taxon>Betaproteobacteria</taxon>
        <taxon>Burkholderiales</taxon>
        <taxon>Comamonadaceae</taxon>
        <taxon>Caenimonas</taxon>
    </lineage>
</organism>
<feature type="transmembrane region" description="Helical" evidence="8">
    <location>
        <begin position="319"/>
        <end position="339"/>
    </location>
</feature>
<feature type="transmembrane region" description="Helical" evidence="8">
    <location>
        <begin position="295"/>
        <end position="313"/>
    </location>
</feature>
<dbReference type="InterPro" id="IPR003342">
    <property type="entry name" value="ArnT-like_N"/>
</dbReference>
<comment type="caution">
    <text evidence="10">The sequence shown here is derived from an EMBL/GenBank/DDBJ whole genome shotgun (WGS) entry which is preliminary data.</text>
</comment>
<comment type="subcellular location">
    <subcellularLocation>
        <location evidence="1">Cell membrane</location>
        <topology evidence="1">Multi-pass membrane protein</topology>
    </subcellularLocation>
</comment>
<evidence type="ECO:0000256" key="3">
    <source>
        <dbReference type="ARBA" id="ARBA00022676"/>
    </source>
</evidence>
<evidence type="ECO:0000256" key="8">
    <source>
        <dbReference type="SAM" id="Phobius"/>
    </source>
</evidence>
<evidence type="ECO:0000313" key="10">
    <source>
        <dbReference type="EMBL" id="MBG9390060.1"/>
    </source>
</evidence>
<accession>A0A931H829</accession>
<dbReference type="PANTHER" id="PTHR33908:SF3">
    <property type="entry name" value="UNDECAPRENYL PHOSPHATE-ALPHA-4-AMINO-4-DEOXY-L-ARABINOSE ARABINOSYL TRANSFERASE"/>
    <property type="match status" value="1"/>
</dbReference>
<dbReference type="GO" id="GO:0016763">
    <property type="term" value="F:pentosyltransferase activity"/>
    <property type="evidence" value="ECO:0007669"/>
    <property type="project" value="TreeGrafter"/>
</dbReference>
<evidence type="ECO:0000313" key="11">
    <source>
        <dbReference type="Proteomes" id="UP000651050"/>
    </source>
</evidence>
<dbReference type="GO" id="GO:0005886">
    <property type="term" value="C:plasma membrane"/>
    <property type="evidence" value="ECO:0007669"/>
    <property type="project" value="UniProtKB-SubCell"/>
</dbReference>
<keyword evidence="4" id="KW-0808">Transferase</keyword>
<dbReference type="Pfam" id="PF02366">
    <property type="entry name" value="PMT"/>
    <property type="match status" value="1"/>
</dbReference>
<dbReference type="AlphaFoldDB" id="A0A931H829"/>
<dbReference type="EMBL" id="JADWYS010000001">
    <property type="protein sequence ID" value="MBG9390060.1"/>
    <property type="molecule type" value="Genomic_DNA"/>
</dbReference>
<feature type="transmembrane region" description="Helical" evidence="8">
    <location>
        <begin position="82"/>
        <end position="102"/>
    </location>
</feature>
<dbReference type="PANTHER" id="PTHR33908">
    <property type="entry name" value="MANNOSYLTRANSFERASE YKCB-RELATED"/>
    <property type="match status" value="1"/>
</dbReference>